<dbReference type="PANTHER" id="PTHR43196:SF2">
    <property type="entry name" value="PHOSPHOADENOSINE PHOSPHOSULFATE REDUCTASE"/>
    <property type="match status" value="1"/>
</dbReference>
<evidence type="ECO:0000313" key="5">
    <source>
        <dbReference type="Proteomes" id="UP000567387"/>
    </source>
</evidence>
<gene>
    <name evidence="3" type="ORF">BTQ06_22435</name>
    <name evidence="2" type="ORF">C2R31_004457</name>
</gene>
<feature type="domain" description="Phosphoadenosine phosphosulphate reductase" evidence="1">
    <location>
        <begin position="39"/>
        <end position="290"/>
    </location>
</feature>
<dbReference type="RefSeq" id="WP_047675693.1">
    <property type="nucleotide sequence ID" value="NZ_BFVV01000006.1"/>
</dbReference>
<comment type="caution">
    <text evidence="3">The sequence shown here is derived from an EMBL/GenBank/DDBJ whole genome shotgun (WGS) entry which is preliminary data.</text>
</comment>
<dbReference type="InterPro" id="IPR050128">
    <property type="entry name" value="Sulfate_adenylyltrnsfr_sub2"/>
</dbReference>
<dbReference type="AlphaFoldDB" id="A0A2A2C177"/>
<dbReference type="PANTHER" id="PTHR43196">
    <property type="entry name" value="SULFATE ADENYLYLTRANSFERASE SUBUNIT 2"/>
    <property type="match status" value="1"/>
</dbReference>
<protein>
    <submittedName>
        <fullName evidence="2 3">Phosphoadenosine phosphosulfate reductase</fullName>
    </submittedName>
</protein>
<organism evidence="3 4">
    <name type="scientific">Escherichia coli</name>
    <dbReference type="NCBI Taxonomy" id="562"/>
    <lineage>
        <taxon>Bacteria</taxon>
        <taxon>Pseudomonadati</taxon>
        <taxon>Pseudomonadota</taxon>
        <taxon>Gammaproteobacteria</taxon>
        <taxon>Enterobacterales</taxon>
        <taxon>Enterobacteriaceae</taxon>
        <taxon>Escherichia</taxon>
    </lineage>
</organism>
<dbReference type="EMBL" id="MRVZ01000090">
    <property type="protein sequence ID" value="PAU17517.1"/>
    <property type="molecule type" value="Genomic_DNA"/>
</dbReference>
<dbReference type="InterPro" id="IPR014729">
    <property type="entry name" value="Rossmann-like_a/b/a_fold"/>
</dbReference>
<dbReference type="InterPro" id="IPR002500">
    <property type="entry name" value="PAPS_reduct_dom"/>
</dbReference>
<evidence type="ECO:0000259" key="1">
    <source>
        <dbReference type="Pfam" id="PF01507"/>
    </source>
</evidence>
<accession>A0A2A2C177</accession>
<dbReference type="Pfam" id="PF01507">
    <property type="entry name" value="PAPS_reduct"/>
    <property type="match status" value="1"/>
</dbReference>
<dbReference type="SUPFAM" id="SSF52402">
    <property type="entry name" value="Adenine nucleotide alpha hydrolases-like"/>
    <property type="match status" value="1"/>
</dbReference>
<reference evidence="2 5" key="2">
    <citation type="submission" date="2018-08" db="EMBL/GenBank/DDBJ databases">
        <authorList>
            <consortium name="PulseNet: The National Subtyping Network for Foodborne Disease Surveillance"/>
            <person name="Tarr C.L."/>
            <person name="Trees E."/>
            <person name="Katz L.S."/>
            <person name="Carleton-Romer H.A."/>
            <person name="Stroika S."/>
            <person name="Kucerova Z."/>
            <person name="Roache K.F."/>
            <person name="Sabol A.L."/>
            <person name="Besser J."/>
            <person name="Gerner-Smidt P."/>
        </authorList>
    </citation>
    <scope>NUCLEOTIDE SEQUENCE [LARGE SCALE GENOMIC DNA]</scope>
    <source>
        <strain evidence="2 5">PNUSAE011918</strain>
    </source>
</reference>
<evidence type="ECO:0000313" key="3">
    <source>
        <dbReference type="EMBL" id="PAU17517.1"/>
    </source>
</evidence>
<dbReference type="Proteomes" id="UP000218543">
    <property type="component" value="Unassembled WGS sequence"/>
</dbReference>
<dbReference type="GO" id="GO:0003824">
    <property type="term" value="F:catalytic activity"/>
    <property type="evidence" value="ECO:0007669"/>
    <property type="project" value="InterPro"/>
</dbReference>
<reference evidence="3 4" key="1">
    <citation type="submission" date="2016-12" db="EMBL/GenBank/DDBJ databases">
        <title>Real-Time Genomic Investigation Underlying the Public Health Response to a Shiga Toxin-Producing Escherichia Coli O26:H11 Outbreak in a Nursery.</title>
        <authorList>
            <person name="Ferdous M."/>
            <person name="Moran-Gilad J."/>
            <person name="Rossen J.W."/>
            <person name="Gdalevich M."/>
        </authorList>
    </citation>
    <scope>NUCLEOTIDE SEQUENCE [LARGE SCALE GENOMIC DNA]</scope>
    <source>
        <strain evidence="3 4">STEC 514-2</strain>
    </source>
</reference>
<name>A0A2A2C177_ECOLX</name>
<evidence type="ECO:0000313" key="4">
    <source>
        <dbReference type="Proteomes" id="UP000218543"/>
    </source>
</evidence>
<proteinExistence type="predicted"/>
<dbReference type="Proteomes" id="UP000567387">
    <property type="component" value="Unassembled WGS sequence"/>
</dbReference>
<dbReference type="Gene3D" id="3.40.50.620">
    <property type="entry name" value="HUPs"/>
    <property type="match status" value="2"/>
</dbReference>
<sequence>MNEAAIIIVPTDISKKIREIEESYNRYINEFRIPNDHKIIVNYSAGKDSTATLAVAHTLFGKQVHAVMADTDNEHNLTVEFARNIHEQIGCSPVQVVKRIYTEEDFAKRRIYLQKNWSKRQMIRMGAYRGIVMPSLARSDTKFGQAWKRTAERWGIEFETALDAALSVMHPSGNSFLDCSLLHGKFPMLRDRFCTDELKIQIAFDAAIKPLLDAGDVIVQWSGVRADESSKRAGYERFSRDMRDADFLYNFLPLHKWTAEDVFAVHKYFGIKPNPLYMQGASRVGCMNCVLCNKEEIAETAARWPEHIKKHKQWELKVRLASRWVHWMSVGEISQRWMKQFNLPLGRNIQLFGLKPDVQHIDWSGFYGPRGDLNSPGVYEVVEWAKTGRGGKVYDLVKASLDIEVCSSRYGLCE</sequence>
<dbReference type="EMBL" id="AASCBU010000030">
    <property type="protein sequence ID" value="EFA8786528.1"/>
    <property type="molecule type" value="Genomic_DNA"/>
</dbReference>
<evidence type="ECO:0000313" key="2">
    <source>
        <dbReference type="EMBL" id="EFA8786528.1"/>
    </source>
</evidence>